<feature type="region of interest" description="Disordered" evidence="13">
    <location>
        <begin position="699"/>
        <end position="718"/>
    </location>
</feature>
<dbReference type="Pfam" id="PF01153">
    <property type="entry name" value="Glypican"/>
    <property type="match status" value="2"/>
</dbReference>
<dbReference type="GO" id="GO:1905475">
    <property type="term" value="P:regulation of protein localization to membrane"/>
    <property type="evidence" value="ECO:0007669"/>
    <property type="project" value="TreeGrafter"/>
</dbReference>
<evidence type="ECO:0000256" key="10">
    <source>
        <dbReference type="ARBA" id="ARBA00023288"/>
    </source>
</evidence>
<gene>
    <name evidence="14" type="ORF">Zmor_012942</name>
</gene>
<accession>A0AA38ME67</accession>
<evidence type="ECO:0000256" key="8">
    <source>
        <dbReference type="ARBA" id="ARBA00023180"/>
    </source>
</evidence>
<comment type="similarity">
    <text evidence="2 11">Belongs to the glypican family.</text>
</comment>
<evidence type="ECO:0000256" key="1">
    <source>
        <dbReference type="ARBA" id="ARBA00004609"/>
    </source>
</evidence>
<dbReference type="GO" id="GO:0009986">
    <property type="term" value="C:cell surface"/>
    <property type="evidence" value="ECO:0007669"/>
    <property type="project" value="TreeGrafter"/>
</dbReference>
<evidence type="ECO:0000313" key="14">
    <source>
        <dbReference type="EMBL" id="KAJ3653705.1"/>
    </source>
</evidence>
<dbReference type="PANTHER" id="PTHR10822:SF30">
    <property type="entry name" value="DALLY-LIKE, ISOFORM A"/>
    <property type="match status" value="1"/>
</dbReference>
<keyword evidence="10 12" id="KW-0449">Lipoprotein</keyword>
<comment type="function">
    <text evidence="12">Cell surface proteoglycan.</text>
</comment>
<protein>
    <recommendedName>
        <fullName evidence="16">Glypican-6</fullName>
    </recommendedName>
</protein>
<keyword evidence="9 12" id="KW-0357">Heparan sulfate</keyword>
<proteinExistence type="inferred from homology"/>
<evidence type="ECO:0000256" key="4">
    <source>
        <dbReference type="ARBA" id="ARBA00022622"/>
    </source>
</evidence>
<organism evidence="14 15">
    <name type="scientific">Zophobas morio</name>
    <dbReference type="NCBI Taxonomy" id="2755281"/>
    <lineage>
        <taxon>Eukaryota</taxon>
        <taxon>Metazoa</taxon>
        <taxon>Ecdysozoa</taxon>
        <taxon>Arthropoda</taxon>
        <taxon>Hexapoda</taxon>
        <taxon>Insecta</taxon>
        <taxon>Pterygota</taxon>
        <taxon>Neoptera</taxon>
        <taxon>Endopterygota</taxon>
        <taxon>Coleoptera</taxon>
        <taxon>Polyphaga</taxon>
        <taxon>Cucujiformia</taxon>
        <taxon>Tenebrionidae</taxon>
        <taxon>Zophobas</taxon>
    </lineage>
</organism>
<evidence type="ECO:0000256" key="12">
    <source>
        <dbReference type="RuleBase" id="RU003519"/>
    </source>
</evidence>
<dbReference type="EMBL" id="JALNTZ010000004">
    <property type="protein sequence ID" value="KAJ3653705.1"/>
    <property type="molecule type" value="Genomic_DNA"/>
</dbReference>
<keyword evidence="7 12" id="KW-0472">Membrane</keyword>
<dbReference type="GO" id="GO:0005886">
    <property type="term" value="C:plasma membrane"/>
    <property type="evidence" value="ECO:0007669"/>
    <property type="project" value="UniProtKB-SubCell"/>
</dbReference>
<evidence type="ECO:0000256" key="2">
    <source>
        <dbReference type="ARBA" id="ARBA00010260"/>
    </source>
</evidence>
<dbReference type="AlphaFoldDB" id="A0AA38ME67"/>
<evidence type="ECO:0000256" key="3">
    <source>
        <dbReference type="ARBA" id="ARBA00022475"/>
    </source>
</evidence>
<keyword evidence="3" id="KW-1003">Cell membrane</keyword>
<dbReference type="GO" id="GO:0009966">
    <property type="term" value="P:regulation of signal transduction"/>
    <property type="evidence" value="ECO:0007669"/>
    <property type="project" value="InterPro"/>
</dbReference>
<evidence type="ECO:0000256" key="7">
    <source>
        <dbReference type="ARBA" id="ARBA00023136"/>
    </source>
</evidence>
<evidence type="ECO:0000256" key="11">
    <source>
        <dbReference type="RuleBase" id="RU003518"/>
    </source>
</evidence>
<feature type="region of interest" description="Disordered" evidence="13">
    <location>
        <begin position="657"/>
        <end position="686"/>
    </location>
</feature>
<comment type="caution">
    <text evidence="14">The sequence shown here is derived from an EMBL/GenBank/DDBJ whole genome shotgun (WGS) entry which is preliminary data.</text>
</comment>
<reference evidence="14" key="1">
    <citation type="journal article" date="2023" name="G3 (Bethesda)">
        <title>Whole genome assemblies of Zophobas morio and Tenebrio molitor.</title>
        <authorList>
            <person name="Kaur S."/>
            <person name="Stinson S.A."/>
            <person name="diCenzo G.C."/>
        </authorList>
    </citation>
    <scope>NUCLEOTIDE SEQUENCE</scope>
    <source>
        <strain evidence="14">QUZm001</strain>
    </source>
</reference>
<evidence type="ECO:0008006" key="16">
    <source>
        <dbReference type="Google" id="ProtNLM"/>
    </source>
</evidence>
<dbReference type="GO" id="GO:0016477">
    <property type="term" value="P:cell migration"/>
    <property type="evidence" value="ECO:0007669"/>
    <property type="project" value="TreeGrafter"/>
</dbReference>
<evidence type="ECO:0000313" key="15">
    <source>
        <dbReference type="Proteomes" id="UP001168821"/>
    </source>
</evidence>
<dbReference type="InterPro" id="IPR001863">
    <property type="entry name" value="Glypican"/>
</dbReference>
<dbReference type="GO" id="GO:0005576">
    <property type="term" value="C:extracellular region"/>
    <property type="evidence" value="ECO:0007669"/>
    <property type="project" value="TreeGrafter"/>
</dbReference>
<keyword evidence="5" id="KW-0732">Signal</keyword>
<evidence type="ECO:0000256" key="6">
    <source>
        <dbReference type="ARBA" id="ARBA00022974"/>
    </source>
</evidence>
<dbReference type="Proteomes" id="UP001168821">
    <property type="component" value="Unassembled WGS sequence"/>
</dbReference>
<dbReference type="GO" id="GO:0045202">
    <property type="term" value="C:synapse"/>
    <property type="evidence" value="ECO:0007669"/>
    <property type="project" value="TreeGrafter"/>
</dbReference>
<name>A0AA38ME67_9CUCU</name>
<keyword evidence="15" id="KW-1185">Reference proteome</keyword>
<dbReference type="GO" id="GO:0098552">
    <property type="term" value="C:side of membrane"/>
    <property type="evidence" value="ECO:0007669"/>
    <property type="project" value="UniProtKB-KW"/>
</dbReference>
<keyword evidence="6 12" id="KW-0654">Proteoglycan</keyword>
<evidence type="ECO:0000256" key="13">
    <source>
        <dbReference type="SAM" id="MobiDB-lite"/>
    </source>
</evidence>
<keyword evidence="8" id="KW-0325">Glycoprotein</keyword>
<evidence type="ECO:0000256" key="9">
    <source>
        <dbReference type="ARBA" id="ARBA00023207"/>
    </source>
</evidence>
<comment type="subcellular location">
    <subcellularLocation>
        <location evidence="1 12">Cell membrane</location>
        <topology evidence="1 12">Lipid-anchor</topology>
        <topology evidence="1 12">GPI-anchor</topology>
    </subcellularLocation>
</comment>
<dbReference type="PANTHER" id="PTHR10822">
    <property type="entry name" value="GLYPICAN"/>
    <property type="match status" value="1"/>
</dbReference>
<evidence type="ECO:0000256" key="5">
    <source>
        <dbReference type="ARBA" id="ARBA00022729"/>
    </source>
</evidence>
<keyword evidence="4 12" id="KW-0336">GPI-anchor</keyword>
<sequence>MQLPNGDDYITSFIYKRSGSSIAKIASAGARSRPAAARGPELEGRAGLSLARQNLIQIGFLHVLVIVNTFLADVEHKAPQWETCGSNSCCSKDAEQEMYIQSRRHLDHFLKDSITKLSSLIDTRAKKFDGQFRDMMNTSKIEFHEMFQKTYGKIYLQNSDVFSDFFKELEAYYKKGSTRLSDTLEAFFVVLYQRMFTVINAQYSFDEKYLDCVSGHMDDLKPFGDVPRKFTLQLKRSFIATRTYHKALSTAAEAARKLVNVGIDKECEKEVVRMRYCGSCSGLRGLGTCSNYCSTVLQGCLRHHVAFSAEWDNFVDALDKVADRLVGPYNIEIVVEPLNIKISEAIMNFQESGTEVSQKIYTYCGKPALNRRKRKTKFSDDELEDNAAYEVKYSPLKKVGHKKKKNKKHEEEDEGPSLERLIKDIKTVRVRHWTPDGATRKQDVRDEDALINLLGWFVCLDRDEFDALDKVADRLVGPYNIEIVVEPLNIKISEAIMNFQESGTEVSQKIYTYCGKPALNRRKRKTKFSDDELEDNAAYEVKYSPLKKVGHKKKKNKKHEEEDEGPSLERLIKDIKTKVRETRQFWANLPYQFCNNLTAPPSANGKCWNGTAIGDYDPPGKPPAGNSSVVKDQIYVLQLFTDQLRKAYHGDEVEFFDDDTEDTLDGSGSGSGDFEIDSAESEEPKLVPKVEDEFEAIDEVPGPQPPPSTAAPDAPRAAGGAATMSLNRALAQFLLPIVLVWFGGAISDLL</sequence>